<accession>A0A415PP47</accession>
<gene>
    <name evidence="1" type="ORF">DWZ83_02420</name>
</gene>
<dbReference type="AlphaFoldDB" id="A0A415PP47"/>
<dbReference type="Proteomes" id="UP000284868">
    <property type="component" value="Unassembled WGS sequence"/>
</dbReference>
<dbReference type="OrthoDB" id="3078533at2"/>
<comment type="caution">
    <text evidence="1">The sequence shown here is derived from an EMBL/GenBank/DDBJ whole genome shotgun (WGS) entry which is preliminary data.</text>
</comment>
<dbReference type="InterPro" id="IPR023137">
    <property type="entry name" value="BrxA_sf"/>
</dbReference>
<reference evidence="1 2" key="1">
    <citation type="submission" date="2018-08" db="EMBL/GenBank/DDBJ databases">
        <title>A genome reference for cultivated species of the human gut microbiota.</title>
        <authorList>
            <person name="Zou Y."/>
            <person name="Xue W."/>
            <person name="Luo G."/>
        </authorList>
    </citation>
    <scope>NUCLEOTIDE SEQUENCE [LARGE SCALE GENOMIC DNA]</scope>
    <source>
        <strain evidence="1 2">AF35-6BH</strain>
    </source>
</reference>
<dbReference type="InterPro" id="IPR014948">
    <property type="entry name" value="BrxA"/>
</dbReference>
<sequence>MNINEPYKASMTREQFLFHEMRTVAQLLMDGKEDNEIFEIVFTDNLFQYPTEKSIKRTVKNCLKRLRLLEDVRLIEIIAKGSSDSAKQVCLYAMMNQYRVIYEFMTNVIGEKFRLKDFSFTRKDLNVFFSHLQEQNDVVAAWSDATIQKIKQVIVKMLVDTEYLDNPKSDILHPVLIDFDFKNILVDKRDYVTLSVFNCFEGELL</sequence>
<dbReference type="RefSeq" id="WP_118365307.1">
    <property type="nucleotide sequence ID" value="NZ_QRPK01000007.1"/>
</dbReference>
<name>A0A415PP47_9FIRM</name>
<dbReference type="Gene3D" id="1.10.3540.10">
    <property type="entry name" value="uncharacterized protein from magnetospirillum magneticum domain"/>
    <property type="match status" value="1"/>
</dbReference>
<dbReference type="EMBL" id="QRPK01000007">
    <property type="protein sequence ID" value="RHM14503.1"/>
    <property type="molecule type" value="Genomic_DNA"/>
</dbReference>
<evidence type="ECO:0000313" key="1">
    <source>
        <dbReference type="EMBL" id="RHM14503.1"/>
    </source>
</evidence>
<organism evidence="1 2">
    <name type="scientific">Amedibacillus dolichus</name>
    <dbReference type="NCBI Taxonomy" id="31971"/>
    <lineage>
        <taxon>Bacteria</taxon>
        <taxon>Bacillati</taxon>
        <taxon>Bacillota</taxon>
        <taxon>Erysipelotrichia</taxon>
        <taxon>Erysipelotrichales</taxon>
        <taxon>Erysipelotrichaceae</taxon>
        <taxon>Amedibacillus</taxon>
    </lineage>
</organism>
<dbReference type="Pfam" id="PF08849">
    <property type="entry name" value="BrxA"/>
    <property type="match status" value="1"/>
</dbReference>
<proteinExistence type="predicted"/>
<evidence type="ECO:0000313" key="2">
    <source>
        <dbReference type="Proteomes" id="UP000284868"/>
    </source>
</evidence>
<protein>
    <submittedName>
        <fullName evidence="1">DUF1819 family protein</fullName>
    </submittedName>
</protein>
<keyword evidence="2" id="KW-1185">Reference proteome</keyword>